<dbReference type="InterPro" id="IPR001173">
    <property type="entry name" value="Glyco_trans_2-like"/>
</dbReference>
<dbReference type="CDD" id="cd04186">
    <property type="entry name" value="GT_2_like_c"/>
    <property type="match status" value="1"/>
</dbReference>
<dbReference type="Gene3D" id="3.90.550.10">
    <property type="entry name" value="Spore Coat Polysaccharide Biosynthesis Protein SpsA, Chain A"/>
    <property type="match status" value="1"/>
</dbReference>
<proteinExistence type="predicted"/>
<evidence type="ECO:0000313" key="3">
    <source>
        <dbReference type="Proteomes" id="UP000249645"/>
    </source>
</evidence>
<evidence type="ECO:0000313" key="2">
    <source>
        <dbReference type="EMBL" id="PZP47241.1"/>
    </source>
</evidence>
<protein>
    <submittedName>
        <fullName evidence="2">Glycosyl transferase family 2</fullName>
    </submittedName>
</protein>
<sequence>MILDLSIIIVNYNVRFFLEYCLLSVRNAAKEITVQIIVVDNASKDSDYNWLCHRFPEVTFIQNKENLGFGSANNVGISLAEGKYVLFLNPDTLVPDNALKDCLSFFENHADCGALGVHMMDGKGQFLPESKRSNPTPSVSFYKFSGLEKRFPTSRRFGQYALGFLDKNENHPVPILAGAFMMVRKSLLDQVGGFDEAFFMYGEDIDLSFRLQNNTGFKNYFLGKIKILHFKGESSKQDAVHYNKIFNEAMGVFVKKYYSNSKAFMMRTAIGMGTTVKNFALSTKVKVKKKEGIQSMYLMGDMCTLTALREKLHLTQPDIIIASEEKNARTIVLCIGKSFTYQDSLDLLSNRKWLQLVMWYDPTSNFLIGSNDKDETGIVLETN</sequence>
<accession>A0A2W5ET86</accession>
<feature type="domain" description="Glycosyltransferase 2-like" evidence="1">
    <location>
        <begin position="6"/>
        <end position="191"/>
    </location>
</feature>
<dbReference type="PANTHER" id="PTHR43179:SF7">
    <property type="entry name" value="RHAMNOSYLTRANSFERASE WBBL"/>
    <property type="match status" value="1"/>
</dbReference>
<dbReference type="InterPro" id="IPR029044">
    <property type="entry name" value="Nucleotide-diphossugar_trans"/>
</dbReference>
<dbReference type="SUPFAM" id="SSF53448">
    <property type="entry name" value="Nucleotide-diphospho-sugar transferases"/>
    <property type="match status" value="1"/>
</dbReference>
<dbReference type="EMBL" id="QFOI01000199">
    <property type="protein sequence ID" value="PZP47241.1"/>
    <property type="molecule type" value="Genomic_DNA"/>
</dbReference>
<evidence type="ECO:0000259" key="1">
    <source>
        <dbReference type="Pfam" id="PF00535"/>
    </source>
</evidence>
<gene>
    <name evidence="2" type="ORF">DI598_11230</name>
</gene>
<dbReference type="GO" id="GO:0016740">
    <property type="term" value="F:transferase activity"/>
    <property type="evidence" value="ECO:0007669"/>
    <property type="project" value="UniProtKB-KW"/>
</dbReference>
<dbReference type="AlphaFoldDB" id="A0A2W5ET86"/>
<name>A0A2W5ET86_9SPHI</name>
<comment type="caution">
    <text evidence="2">The sequence shown here is derived from an EMBL/GenBank/DDBJ whole genome shotgun (WGS) entry which is preliminary data.</text>
</comment>
<reference evidence="2 3" key="1">
    <citation type="submission" date="2017-11" db="EMBL/GenBank/DDBJ databases">
        <title>Infants hospitalized years apart are colonized by the same room-sourced microbial strains.</title>
        <authorList>
            <person name="Brooks B."/>
            <person name="Olm M.R."/>
            <person name="Firek B.A."/>
            <person name="Baker R."/>
            <person name="Thomas B.C."/>
            <person name="Morowitz M.J."/>
            <person name="Banfield J.F."/>
        </authorList>
    </citation>
    <scope>NUCLEOTIDE SEQUENCE [LARGE SCALE GENOMIC DNA]</scope>
    <source>
        <strain evidence="2">S2_009_000_R2_76</strain>
    </source>
</reference>
<organism evidence="2 3">
    <name type="scientific">Pseudopedobacter saltans</name>
    <dbReference type="NCBI Taxonomy" id="151895"/>
    <lineage>
        <taxon>Bacteria</taxon>
        <taxon>Pseudomonadati</taxon>
        <taxon>Bacteroidota</taxon>
        <taxon>Sphingobacteriia</taxon>
        <taxon>Sphingobacteriales</taxon>
        <taxon>Sphingobacteriaceae</taxon>
        <taxon>Pseudopedobacter</taxon>
    </lineage>
</organism>
<dbReference type="Proteomes" id="UP000249645">
    <property type="component" value="Unassembled WGS sequence"/>
</dbReference>
<dbReference type="Pfam" id="PF00535">
    <property type="entry name" value="Glycos_transf_2"/>
    <property type="match status" value="1"/>
</dbReference>
<keyword evidence="2" id="KW-0808">Transferase</keyword>
<dbReference type="PANTHER" id="PTHR43179">
    <property type="entry name" value="RHAMNOSYLTRANSFERASE WBBL"/>
    <property type="match status" value="1"/>
</dbReference>